<comment type="catalytic activity">
    <reaction evidence="16 17">
        <text>a ubiquinone + n Na(+)(in) + NADH + H(+) = a ubiquinol + n Na(+)(out) + NAD(+)</text>
        <dbReference type="Rhea" id="RHEA:47748"/>
        <dbReference type="Rhea" id="RHEA-COMP:9565"/>
        <dbReference type="Rhea" id="RHEA-COMP:9566"/>
        <dbReference type="ChEBI" id="CHEBI:15378"/>
        <dbReference type="ChEBI" id="CHEBI:16389"/>
        <dbReference type="ChEBI" id="CHEBI:17976"/>
        <dbReference type="ChEBI" id="CHEBI:29101"/>
        <dbReference type="ChEBI" id="CHEBI:57540"/>
        <dbReference type="ChEBI" id="CHEBI:57945"/>
        <dbReference type="EC" id="7.2.1.1"/>
    </reaction>
</comment>
<dbReference type="RefSeq" id="WP_120355717.1">
    <property type="nucleotide sequence ID" value="NZ_RAQO01000008.1"/>
</dbReference>
<keyword evidence="8 16" id="KW-1278">Translocase</keyword>
<organism evidence="19 20">
    <name type="scientific">Alginatibacterium sediminis</name>
    <dbReference type="NCBI Taxonomy" id="2164068"/>
    <lineage>
        <taxon>Bacteria</taxon>
        <taxon>Pseudomonadati</taxon>
        <taxon>Pseudomonadota</taxon>
        <taxon>Gammaproteobacteria</taxon>
        <taxon>Alteromonadales</taxon>
        <taxon>Alteromonadaceae</taxon>
        <taxon>Alginatibacterium</taxon>
    </lineage>
</organism>
<comment type="cofactor">
    <cofactor evidence="16 17">
        <name>FMN</name>
        <dbReference type="ChEBI" id="CHEBI:58210"/>
    </cofactor>
</comment>
<evidence type="ECO:0000259" key="18">
    <source>
        <dbReference type="SMART" id="SM00900"/>
    </source>
</evidence>
<dbReference type="PANTHER" id="PTHR37838:SF1">
    <property type="entry name" value="NA(+)-TRANSLOCATING NADH-QUINONE REDUCTASE SUBUNIT C"/>
    <property type="match status" value="1"/>
</dbReference>
<keyword evidence="6 16" id="KW-0288">FMN</keyword>
<dbReference type="Pfam" id="PF04205">
    <property type="entry name" value="FMN_bind"/>
    <property type="match status" value="1"/>
</dbReference>
<evidence type="ECO:0000256" key="11">
    <source>
        <dbReference type="ARBA" id="ARBA00023053"/>
    </source>
</evidence>
<dbReference type="EC" id="7.2.1.1" evidence="16 17"/>
<keyword evidence="12 16" id="KW-0406">Ion transport</keyword>
<keyword evidence="7 16" id="KW-0812">Transmembrane</keyword>
<keyword evidence="5 16" id="KW-0285">Flavoprotein</keyword>
<evidence type="ECO:0000256" key="7">
    <source>
        <dbReference type="ARBA" id="ARBA00022692"/>
    </source>
</evidence>
<gene>
    <name evidence="16" type="primary">nqrC</name>
    <name evidence="19" type="ORF">DBZ36_14695</name>
</gene>
<evidence type="ECO:0000256" key="5">
    <source>
        <dbReference type="ARBA" id="ARBA00022630"/>
    </source>
</evidence>
<protein>
    <recommendedName>
        <fullName evidence="16 17">Na(+)-translocating NADH-quinone reductase subunit C</fullName>
        <shortName evidence="16 17">Na(+)-NQR subunit C</shortName>
        <shortName evidence="16 17">Na(+)-translocating NQR subunit C</shortName>
        <ecNumber evidence="16 17">7.2.1.1</ecNumber>
    </recommendedName>
    <alternativeName>
        <fullName evidence="16 17">NQR complex subunit C</fullName>
    </alternativeName>
    <alternativeName>
        <fullName evidence="16 17">NQR-1 subunit C</fullName>
    </alternativeName>
</protein>
<comment type="caution">
    <text evidence="19">The sequence shown here is derived from an EMBL/GenBank/DDBJ whole genome shotgun (WGS) entry which is preliminary data.</text>
</comment>
<keyword evidence="13 16" id="KW-0830">Ubiquinone</keyword>
<dbReference type="SMART" id="SM00900">
    <property type="entry name" value="FMN_bind"/>
    <property type="match status" value="1"/>
</dbReference>
<evidence type="ECO:0000256" key="17">
    <source>
        <dbReference type="PIRNR" id="PIRNR009437"/>
    </source>
</evidence>
<dbReference type="InterPro" id="IPR007329">
    <property type="entry name" value="FMN-bd"/>
</dbReference>
<evidence type="ECO:0000256" key="16">
    <source>
        <dbReference type="HAMAP-Rule" id="MF_00427"/>
    </source>
</evidence>
<evidence type="ECO:0000256" key="10">
    <source>
        <dbReference type="ARBA" id="ARBA00023027"/>
    </source>
</evidence>
<reference evidence="19 20" key="1">
    <citation type="submission" date="2018-09" db="EMBL/GenBank/DDBJ databases">
        <authorList>
            <person name="Wang Z."/>
        </authorList>
    </citation>
    <scope>NUCLEOTIDE SEQUENCE [LARGE SCALE GENOMIC DNA]</scope>
    <source>
        <strain evidence="19 20">ALS 81</strain>
    </source>
</reference>
<feature type="modified residue" description="FMN phosphoryl threonine" evidence="16">
    <location>
        <position position="227"/>
    </location>
</feature>
<keyword evidence="3" id="KW-0997">Cell inner membrane</keyword>
<keyword evidence="9 16" id="KW-1133">Transmembrane helix</keyword>
<dbReference type="NCBIfam" id="NF003746">
    <property type="entry name" value="PRK05346.1-1"/>
    <property type="match status" value="1"/>
</dbReference>
<evidence type="ECO:0000256" key="6">
    <source>
        <dbReference type="ARBA" id="ARBA00022643"/>
    </source>
</evidence>
<evidence type="ECO:0000256" key="1">
    <source>
        <dbReference type="ARBA" id="ARBA00022448"/>
    </source>
</evidence>
<comment type="subcellular location">
    <subcellularLocation>
        <location evidence="16">Cell membrane</location>
        <topology evidence="16">Single-pass membrane protein</topology>
    </subcellularLocation>
</comment>
<dbReference type="PANTHER" id="PTHR37838">
    <property type="entry name" value="NA(+)-TRANSLOCATING NADH-QUINONE REDUCTASE SUBUNIT C"/>
    <property type="match status" value="1"/>
</dbReference>
<sequence>MANNDSLANTVKVVLGVSLVCSIVVSTAAVGLRGMQQRNVIEDTQSNILTVAGADFAGQKIQDVYQQVIEPRVVDLDTGEFVAADQIDVNSFDQRKSAKDPETSTRLTKDEDIAGIVRRSNYANVYLVKGSAGGYERIIIPMHGRGLWSTMYAFMAIQPDGNTVDAMVYYDHGETPGLGGEIANPLWLEKFVGKKLFDDQGQPALEVIKGTAPQDSAYQIDGLSGATLTSNGVTNTFDFWLSENGFGKFLSNIQKGGLGNG</sequence>
<evidence type="ECO:0000256" key="3">
    <source>
        <dbReference type="ARBA" id="ARBA00022519"/>
    </source>
</evidence>
<keyword evidence="1 16" id="KW-0813">Transport</keyword>
<dbReference type="PIRSF" id="PIRSF009437">
    <property type="entry name" value="NQR-1_subunit_C"/>
    <property type="match status" value="1"/>
</dbReference>
<dbReference type="GO" id="GO:0005886">
    <property type="term" value="C:plasma membrane"/>
    <property type="evidence" value="ECO:0007669"/>
    <property type="project" value="UniProtKB-SubCell"/>
</dbReference>
<name>A0A420E884_9ALTE</name>
<evidence type="ECO:0000256" key="15">
    <source>
        <dbReference type="ARBA" id="ARBA00023201"/>
    </source>
</evidence>
<evidence type="ECO:0000256" key="2">
    <source>
        <dbReference type="ARBA" id="ARBA00022475"/>
    </source>
</evidence>
<keyword evidence="14 16" id="KW-0472">Membrane</keyword>
<keyword evidence="15 16" id="KW-0739">Sodium transport</keyword>
<keyword evidence="20" id="KW-1185">Reference proteome</keyword>
<dbReference type="OrthoDB" id="9786835at2"/>
<evidence type="ECO:0000256" key="9">
    <source>
        <dbReference type="ARBA" id="ARBA00022989"/>
    </source>
</evidence>
<evidence type="ECO:0000256" key="4">
    <source>
        <dbReference type="ARBA" id="ARBA00022553"/>
    </source>
</evidence>
<evidence type="ECO:0000313" key="20">
    <source>
        <dbReference type="Proteomes" id="UP000286482"/>
    </source>
</evidence>
<dbReference type="InterPro" id="IPR010204">
    <property type="entry name" value="NqrC"/>
</dbReference>
<dbReference type="GO" id="GO:0016655">
    <property type="term" value="F:oxidoreductase activity, acting on NAD(P)H, quinone or similar compound as acceptor"/>
    <property type="evidence" value="ECO:0007669"/>
    <property type="project" value="UniProtKB-UniRule"/>
</dbReference>
<dbReference type="EMBL" id="RAQO01000008">
    <property type="protein sequence ID" value="RKF15631.1"/>
    <property type="molecule type" value="Genomic_DNA"/>
</dbReference>
<dbReference type="NCBIfam" id="TIGR01938">
    <property type="entry name" value="nqrC"/>
    <property type="match status" value="1"/>
</dbReference>
<keyword evidence="10 16" id="KW-0520">NAD</keyword>
<dbReference type="GO" id="GO:0010181">
    <property type="term" value="F:FMN binding"/>
    <property type="evidence" value="ECO:0007669"/>
    <property type="project" value="UniProtKB-UniRule"/>
</dbReference>
<comment type="subunit">
    <text evidence="16 17">Composed of six subunits; NqrA, NqrB, NqrC, NqrD, NqrE and NqrF.</text>
</comment>
<evidence type="ECO:0000256" key="14">
    <source>
        <dbReference type="ARBA" id="ARBA00023136"/>
    </source>
</evidence>
<keyword evidence="4 16" id="KW-0597">Phosphoprotein</keyword>
<keyword evidence="2 16" id="KW-1003">Cell membrane</keyword>
<dbReference type="NCBIfam" id="NF003749">
    <property type="entry name" value="PRK05346.1-5"/>
    <property type="match status" value="1"/>
</dbReference>
<evidence type="ECO:0000313" key="19">
    <source>
        <dbReference type="EMBL" id="RKF15631.1"/>
    </source>
</evidence>
<evidence type="ECO:0000256" key="12">
    <source>
        <dbReference type="ARBA" id="ARBA00023065"/>
    </source>
</evidence>
<accession>A0A420E884</accession>
<evidence type="ECO:0000256" key="8">
    <source>
        <dbReference type="ARBA" id="ARBA00022967"/>
    </source>
</evidence>
<dbReference type="Proteomes" id="UP000286482">
    <property type="component" value="Unassembled WGS sequence"/>
</dbReference>
<dbReference type="HAMAP" id="MF_00427">
    <property type="entry name" value="NqrC"/>
    <property type="match status" value="1"/>
</dbReference>
<dbReference type="GO" id="GO:0006814">
    <property type="term" value="P:sodium ion transport"/>
    <property type="evidence" value="ECO:0007669"/>
    <property type="project" value="UniProtKB-UniRule"/>
</dbReference>
<evidence type="ECO:0000256" key="13">
    <source>
        <dbReference type="ARBA" id="ARBA00023075"/>
    </source>
</evidence>
<feature type="transmembrane region" description="Helical" evidence="16">
    <location>
        <begin position="13"/>
        <end position="32"/>
    </location>
</feature>
<feature type="domain" description="FMN-binding" evidence="18">
    <location>
        <begin position="146"/>
        <end position="244"/>
    </location>
</feature>
<dbReference type="AlphaFoldDB" id="A0A420E884"/>
<comment type="caution">
    <text evidence="16">Lacks conserved residue(s) required for the propagation of feature annotation.</text>
</comment>
<comment type="similarity">
    <text evidence="16 17">Belongs to the NqrC family.</text>
</comment>
<keyword evidence="11 16" id="KW-0915">Sodium</keyword>
<comment type="function">
    <text evidence="16">NQR complex catalyzes the reduction of ubiquinone-1 to ubiquinol by two successive reactions, coupled with the transport of Na(+) ions from the cytoplasm to the periplasm. NqrA to NqrE are probably involved in the second step, the conversion of ubisemiquinone to ubiquinol.</text>
</comment>
<proteinExistence type="inferred from homology"/>